<dbReference type="SUPFAM" id="SSF52540">
    <property type="entry name" value="P-loop containing nucleoside triphosphate hydrolases"/>
    <property type="match status" value="1"/>
</dbReference>
<accession>A0A1X0D6I4</accession>
<dbReference type="AlphaFoldDB" id="A0A1A0Q6Q1"/>
<name>A0A1A0Q6Q1_9MYCO</name>
<dbReference type="GO" id="GO:0016740">
    <property type="term" value="F:transferase activity"/>
    <property type="evidence" value="ECO:0007669"/>
    <property type="project" value="UniProtKB-KW"/>
</dbReference>
<dbReference type="RefSeq" id="WP_064892702.1">
    <property type="nucleotide sequence ID" value="NZ_LZHS01000011.1"/>
</dbReference>
<dbReference type="PIRSF" id="PIRSF029407">
    <property type="entry name" value="UCP029407"/>
    <property type="match status" value="1"/>
</dbReference>
<comment type="caution">
    <text evidence="1">The sequence shown here is derived from an EMBL/GenBank/DDBJ whole genome shotgun (WGS) entry which is preliminary data.</text>
</comment>
<dbReference type="EMBL" id="MVHP01000004">
    <property type="protein sequence ID" value="ORA67792.1"/>
    <property type="molecule type" value="Genomic_DNA"/>
</dbReference>
<dbReference type="InterPro" id="IPR027417">
    <property type="entry name" value="P-loop_NTPase"/>
</dbReference>
<dbReference type="Proteomes" id="UP000192772">
    <property type="component" value="Unassembled WGS sequence"/>
</dbReference>
<proteinExistence type="predicted"/>
<reference evidence="1 2" key="1">
    <citation type="submission" date="2017-02" db="EMBL/GenBank/DDBJ databases">
        <title>The new phylogeny of genus Mycobacterium.</title>
        <authorList>
            <person name="Tortoli E."/>
            <person name="Trovato A."/>
            <person name="Cirillo D.M."/>
        </authorList>
    </citation>
    <scope>NUCLEOTIDE SEQUENCE [LARGE SCALE GENOMIC DNA]</scope>
    <source>
        <strain evidence="1 2">FI-09383</strain>
    </source>
</reference>
<dbReference type="STRING" id="81858.BST23_05220"/>
<accession>A0A1A0Q6Q1</accession>
<dbReference type="OrthoDB" id="5138950at2"/>
<evidence type="ECO:0000313" key="2">
    <source>
        <dbReference type="Proteomes" id="UP000192772"/>
    </source>
</evidence>
<keyword evidence="1" id="KW-0808">Transferase</keyword>
<organism evidence="1 2">
    <name type="scientific">Mycolicibacterium elephantis</name>
    <dbReference type="NCBI Taxonomy" id="81858"/>
    <lineage>
        <taxon>Bacteria</taxon>
        <taxon>Bacillati</taxon>
        <taxon>Actinomycetota</taxon>
        <taxon>Actinomycetes</taxon>
        <taxon>Mycobacteriales</taxon>
        <taxon>Mycobacteriaceae</taxon>
        <taxon>Mycolicibacterium</taxon>
    </lineage>
</organism>
<dbReference type="InterPro" id="IPR014556">
    <property type="entry name" value="UCP029407"/>
</dbReference>
<sequence>MTVGAPGGDARPTIVFVLGVARSGTSALARVLSLCGGTLPTALVGAMPDNPLGHWEPRAANVLNEKILRRFGSSGFDPTLRLQEAGALDAAEQAACVEEIREFIATLPNAPFVIIKDPRISLMTGMWFEAARLAGFDVAAVNAVRHPHEVAASVAQRSVVPPELSNALWLKVNLLTEAGTRGVPRVFVEYVNLLEDWQREMKRVSSALGIDLGTRDESAIEEFLRPGLRHERHGNQVTDLFGADWISTTYETLQAAARDEPWDEAVLDRVFDEYRVNERDFRAVFDGYQRIEKANRYFRPSVMKMIYEVRALANRRRGTWA</sequence>
<dbReference type="Gene3D" id="3.40.50.300">
    <property type="entry name" value="P-loop containing nucleotide triphosphate hydrolases"/>
    <property type="match status" value="1"/>
</dbReference>
<protein>
    <submittedName>
        <fullName evidence="1">Sulfotransferase family protein</fullName>
    </submittedName>
</protein>
<evidence type="ECO:0000313" key="1">
    <source>
        <dbReference type="EMBL" id="ORA67792.1"/>
    </source>
</evidence>
<gene>
    <name evidence="1" type="ORF">BST23_05220</name>
</gene>